<feature type="transmembrane region" description="Helical" evidence="11">
    <location>
        <begin position="38"/>
        <end position="61"/>
    </location>
</feature>
<keyword evidence="6" id="KW-0547">Nucleotide-binding</keyword>
<keyword evidence="8 11" id="KW-1133">Transmembrane helix</keyword>
<dbReference type="PANTHER" id="PTHR43394">
    <property type="entry name" value="ATP-DEPENDENT PERMEASE MDL1, MITOCHONDRIAL"/>
    <property type="match status" value="1"/>
</dbReference>
<evidence type="ECO:0000256" key="11">
    <source>
        <dbReference type="SAM" id="Phobius"/>
    </source>
</evidence>
<evidence type="ECO:0000256" key="8">
    <source>
        <dbReference type="ARBA" id="ARBA00022989"/>
    </source>
</evidence>
<dbReference type="GO" id="GO:0005524">
    <property type="term" value="F:ATP binding"/>
    <property type="evidence" value="ECO:0007669"/>
    <property type="project" value="UniProtKB-KW"/>
</dbReference>
<dbReference type="GO" id="GO:0015421">
    <property type="term" value="F:ABC-type oligopeptide transporter activity"/>
    <property type="evidence" value="ECO:0007669"/>
    <property type="project" value="TreeGrafter"/>
</dbReference>
<keyword evidence="4" id="KW-0997">Cell inner membrane</keyword>
<dbReference type="GO" id="GO:0005886">
    <property type="term" value="C:plasma membrane"/>
    <property type="evidence" value="ECO:0007669"/>
    <property type="project" value="UniProtKB-SubCell"/>
</dbReference>
<reference evidence="14 15" key="1">
    <citation type="submission" date="2018-02" db="EMBL/GenBank/DDBJ databases">
        <authorList>
            <person name="Cohen D.B."/>
            <person name="Kent A.D."/>
        </authorList>
    </citation>
    <scope>NUCLEOTIDE SEQUENCE [LARGE SCALE GENOMIC DNA]</scope>
    <source>
        <strain evidence="14">1</strain>
    </source>
</reference>
<evidence type="ECO:0000259" key="12">
    <source>
        <dbReference type="PROSITE" id="PS50893"/>
    </source>
</evidence>
<dbReference type="PANTHER" id="PTHR43394:SF1">
    <property type="entry name" value="ATP-BINDING CASSETTE SUB-FAMILY B MEMBER 10, MITOCHONDRIAL"/>
    <property type="match status" value="1"/>
</dbReference>
<dbReference type="InterPro" id="IPR027417">
    <property type="entry name" value="P-loop_NTPase"/>
</dbReference>
<dbReference type="PROSITE" id="PS50893">
    <property type="entry name" value="ABC_TRANSPORTER_2"/>
    <property type="match status" value="1"/>
</dbReference>
<dbReference type="InterPro" id="IPR017871">
    <property type="entry name" value="ABC_transporter-like_CS"/>
</dbReference>
<dbReference type="AlphaFoldDB" id="A0A2N9JCJ4"/>
<evidence type="ECO:0000313" key="14">
    <source>
        <dbReference type="EMBL" id="SPD85104.1"/>
    </source>
</evidence>
<dbReference type="Pfam" id="PF00005">
    <property type="entry name" value="ABC_tran"/>
    <property type="match status" value="1"/>
</dbReference>
<feature type="transmembrane region" description="Helical" evidence="11">
    <location>
        <begin position="153"/>
        <end position="175"/>
    </location>
</feature>
<evidence type="ECO:0000259" key="13">
    <source>
        <dbReference type="PROSITE" id="PS50929"/>
    </source>
</evidence>
<dbReference type="Proteomes" id="UP000238164">
    <property type="component" value="Chromosome 1"/>
</dbReference>
<evidence type="ECO:0000256" key="2">
    <source>
        <dbReference type="ARBA" id="ARBA00022448"/>
    </source>
</evidence>
<evidence type="ECO:0000256" key="9">
    <source>
        <dbReference type="ARBA" id="ARBA00023136"/>
    </source>
</evidence>
<feature type="transmembrane region" description="Helical" evidence="11">
    <location>
        <begin position="67"/>
        <end position="83"/>
    </location>
</feature>
<dbReference type="InterPro" id="IPR039421">
    <property type="entry name" value="Type_1_exporter"/>
</dbReference>
<dbReference type="SUPFAM" id="SSF90123">
    <property type="entry name" value="ABC transporter transmembrane region"/>
    <property type="match status" value="1"/>
</dbReference>
<evidence type="ECO:0000256" key="10">
    <source>
        <dbReference type="ARBA" id="ARBA00023455"/>
    </source>
</evidence>
<sequence length="494" mass="53695">MWHSILDVSTGVGLWNYEDPGFFDRLERVRVSGLTRPFQVTSGVIAALGSALSCIGLGLTLVTFNPLLLPLLAFGGLPLLLTSRQESRLEFRFNVTQTQPSRLRAYLAILMTGRDEAKEVRAFDMVGNLRRRFDAVYSRYLDDLRGHLKRRTALSVIGQSGAAIVLGLTLLALAWMVTGGGLTIATAGAALVAVRMLASQIQGLTGGVQAVFESGLFIDDLQDFLALAPEPATAAAVRPFEQIESRQVSFSYPGRRTPAVDGVSIRIRRGEVVALVGENGSGKSTLAKLIAGLYPPDQGAVWWDDSPLSELPEGTARASTAVIFQDFVHYAMDVRTNIALGQPEQPVNDDGIRRAAAASGVADFVDELPQGYETMLTRMFDGGHDLSGGQWQRLAIARAFYRDAPLVILDEPSAALDPRAEYDLFSSLRSTIEGRSALVISHRFSTVRNADRIYVLDSGRVAESGTHDELMATDGIYAELFRLQATAYLPDESR</sequence>
<dbReference type="PROSITE" id="PS00211">
    <property type="entry name" value="ABC_TRANSPORTER_1"/>
    <property type="match status" value="1"/>
</dbReference>
<evidence type="ECO:0000256" key="3">
    <source>
        <dbReference type="ARBA" id="ARBA00022475"/>
    </source>
</evidence>
<evidence type="ECO:0000256" key="1">
    <source>
        <dbReference type="ARBA" id="ARBA00004429"/>
    </source>
</evidence>
<dbReference type="PROSITE" id="PS50929">
    <property type="entry name" value="ABC_TM1F"/>
    <property type="match status" value="1"/>
</dbReference>
<keyword evidence="9 11" id="KW-0472">Membrane</keyword>
<evidence type="ECO:0008006" key="16">
    <source>
        <dbReference type="Google" id="ProtNLM"/>
    </source>
</evidence>
<dbReference type="InterPro" id="IPR036640">
    <property type="entry name" value="ABC1_TM_sf"/>
</dbReference>
<dbReference type="Gene3D" id="1.20.1560.10">
    <property type="entry name" value="ABC transporter type 1, transmembrane domain"/>
    <property type="match status" value="1"/>
</dbReference>
<protein>
    <recommendedName>
        <fullName evidence="16">ABC transporter ATP-binding protein</fullName>
    </recommendedName>
</protein>
<keyword evidence="2" id="KW-0813">Transport</keyword>
<dbReference type="InterPro" id="IPR003593">
    <property type="entry name" value="AAA+_ATPase"/>
</dbReference>
<dbReference type="GO" id="GO:0016887">
    <property type="term" value="F:ATP hydrolysis activity"/>
    <property type="evidence" value="ECO:0007669"/>
    <property type="project" value="InterPro"/>
</dbReference>
<evidence type="ECO:0000256" key="7">
    <source>
        <dbReference type="ARBA" id="ARBA00022840"/>
    </source>
</evidence>
<name>A0A2N9JCJ4_9ACTN</name>
<dbReference type="InterPro" id="IPR003439">
    <property type="entry name" value="ABC_transporter-like_ATP-bd"/>
</dbReference>
<evidence type="ECO:0000256" key="6">
    <source>
        <dbReference type="ARBA" id="ARBA00022741"/>
    </source>
</evidence>
<comment type="similarity">
    <text evidence="10">Belongs to the ABC transporter superfamily. Siderophore-Fe(3+) uptake transporter (SIUT) (TC 3.A.1.21) family.</text>
</comment>
<feature type="domain" description="ABC transmembrane type-1" evidence="13">
    <location>
        <begin position="40"/>
        <end position="206"/>
    </location>
</feature>
<keyword evidence="15" id="KW-1185">Reference proteome</keyword>
<dbReference type="EMBL" id="LT985188">
    <property type="protein sequence ID" value="SPD85104.1"/>
    <property type="molecule type" value="Genomic_DNA"/>
</dbReference>
<gene>
    <name evidence="14" type="ORF">MPLG2_0068</name>
</gene>
<dbReference type="SUPFAM" id="SSF52540">
    <property type="entry name" value="P-loop containing nucleoside triphosphate hydrolases"/>
    <property type="match status" value="1"/>
</dbReference>
<proteinExistence type="inferred from homology"/>
<dbReference type="SMART" id="SM00382">
    <property type="entry name" value="AAA"/>
    <property type="match status" value="1"/>
</dbReference>
<accession>A0A2N9JCJ4</accession>
<keyword evidence="5 11" id="KW-0812">Transmembrane</keyword>
<dbReference type="KEGG" id="mgg:MPLG2_0068"/>
<feature type="domain" description="ABC transporter" evidence="12">
    <location>
        <begin position="243"/>
        <end position="483"/>
    </location>
</feature>
<dbReference type="Gene3D" id="3.40.50.300">
    <property type="entry name" value="P-loop containing nucleotide triphosphate hydrolases"/>
    <property type="match status" value="1"/>
</dbReference>
<evidence type="ECO:0000256" key="4">
    <source>
        <dbReference type="ARBA" id="ARBA00022519"/>
    </source>
</evidence>
<comment type="subcellular location">
    <subcellularLocation>
        <location evidence="1">Cell inner membrane</location>
        <topology evidence="1">Multi-pass membrane protein</topology>
    </subcellularLocation>
</comment>
<keyword evidence="3" id="KW-1003">Cell membrane</keyword>
<evidence type="ECO:0000256" key="5">
    <source>
        <dbReference type="ARBA" id="ARBA00022692"/>
    </source>
</evidence>
<dbReference type="InterPro" id="IPR011527">
    <property type="entry name" value="ABC1_TM_dom"/>
</dbReference>
<keyword evidence="7" id="KW-0067">ATP-binding</keyword>
<dbReference type="FunFam" id="3.40.50.300:FF:000221">
    <property type="entry name" value="Multidrug ABC transporter ATP-binding protein"/>
    <property type="match status" value="1"/>
</dbReference>
<organism evidence="14 15">
    <name type="scientific">Micropruina glycogenica</name>
    <dbReference type="NCBI Taxonomy" id="75385"/>
    <lineage>
        <taxon>Bacteria</taxon>
        <taxon>Bacillati</taxon>
        <taxon>Actinomycetota</taxon>
        <taxon>Actinomycetes</taxon>
        <taxon>Propionibacteriales</taxon>
        <taxon>Nocardioidaceae</taxon>
        <taxon>Micropruina</taxon>
    </lineage>
</organism>
<evidence type="ECO:0000313" key="15">
    <source>
        <dbReference type="Proteomes" id="UP000238164"/>
    </source>
</evidence>